<feature type="domain" description="KOW" evidence="12">
    <location>
        <begin position="550"/>
        <end position="577"/>
    </location>
</feature>
<dbReference type="Pfam" id="PF11942">
    <property type="entry name" value="Spt5_N"/>
    <property type="match status" value="1"/>
</dbReference>
<reference evidence="13" key="2">
    <citation type="submission" date="2010-11" db="EMBL/GenBank/DDBJ databases">
        <authorList>
            <consortium name="The Broad Institute Genome Sequencing Platform"/>
            <person name="Earl A."/>
            <person name="Ward D."/>
            <person name="Feldgarden M."/>
            <person name="Gevers D."/>
            <person name="Butler R."/>
            <person name="Young S.K."/>
            <person name="Zeng Q."/>
            <person name="Gargeya S."/>
            <person name="Fitzgerald M."/>
            <person name="Haas B."/>
            <person name="Abouelleil A."/>
            <person name="Alvarado L."/>
            <person name="Arachchi H.M."/>
            <person name="Berlin A."/>
            <person name="Brown A."/>
            <person name="Chapman S.B."/>
            <person name="Chen Z."/>
            <person name="Dunbar C."/>
            <person name="Freedman E."/>
            <person name="Gearin G."/>
            <person name="Gellesch M."/>
            <person name="Goldberg J."/>
            <person name="Griggs A."/>
            <person name="Gujja S."/>
            <person name="Heilman E."/>
            <person name="Heiman D."/>
            <person name="Howarth C."/>
            <person name="Larson L."/>
            <person name="Lui A."/>
            <person name="MacDonald P.J.P."/>
            <person name="Mehta T."/>
            <person name="Montmayeur A."/>
            <person name="Murphy C."/>
            <person name="Neiman D."/>
            <person name="Pearson M."/>
            <person name="Priest M."/>
            <person name="Roberts A."/>
            <person name="Saif S."/>
            <person name="Shea T."/>
            <person name="Shenoy N."/>
            <person name="Sisk P."/>
            <person name="Stolte C."/>
            <person name="Sykes S."/>
            <person name="White J."/>
            <person name="Yandava C."/>
            <person name="Wortman J."/>
            <person name="Nusbaum C."/>
            <person name="Birren B."/>
        </authorList>
    </citation>
    <scope>NUCLEOTIDE SEQUENCE</scope>
    <source>
        <strain evidence="13">P1A1 Lamole</strain>
    </source>
</reference>
<organism evidence="13">
    <name type="scientific">Microbotryum lychnidis-dioicae (strain p1A1 Lamole / MvSl-1064)</name>
    <name type="common">Anther smut fungus</name>
    <dbReference type="NCBI Taxonomy" id="683840"/>
    <lineage>
        <taxon>Eukaryota</taxon>
        <taxon>Fungi</taxon>
        <taxon>Dikarya</taxon>
        <taxon>Basidiomycota</taxon>
        <taxon>Pucciniomycotina</taxon>
        <taxon>Microbotryomycetes</taxon>
        <taxon>Microbotryales</taxon>
        <taxon>Microbotryaceae</taxon>
        <taxon>Microbotryum</taxon>
    </lineage>
</organism>
<feature type="compositionally biased region" description="Polar residues" evidence="11">
    <location>
        <begin position="1120"/>
        <end position="1130"/>
    </location>
</feature>
<dbReference type="STRING" id="683840.U5H9X8"/>
<dbReference type="CDD" id="cd06084">
    <property type="entry name" value="KOW_Spt5_4"/>
    <property type="match status" value="1"/>
</dbReference>
<feature type="compositionally biased region" description="Gly residues" evidence="11">
    <location>
        <begin position="882"/>
        <end position="900"/>
    </location>
</feature>
<comment type="function">
    <text evidence="7">The SPT4-SPT5 complex mediates both activation and inhibition of transcription elongation, and plays a role in pre-mRNA processing. This complex seems to be important for the stability of the RNA polymerase II elongation machinery on the chromatin template but not for the inherent ability of this machinery to translocate down the gene.</text>
</comment>
<feature type="domain" description="KOW" evidence="12">
    <location>
        <begin position="395"/>
        <end position="422"/>
    </location>
</feature>
<feature type="compositionally biased region" description="Basic residues" evidence="11">
    <location>
        <begin position="166"/>
        <end position="175"/>
    </location>
</feature>
<dbReference type="OrthoDB" id="28901at2759"/>
<feature type="compositionally biased region" description="Polar residues" evidence="11">
    <location>
        <begin position="45"/>
        <end position="54"/>
    </location>
</feature>
<dbReference type="Gene3D" id="3.30.70.940">
    <property type="entry name" value="NusG, N-terminal domain"/>
    <property type="match status" value="1"/>
</dbReference>
<dbReference type="GO" id="GO:0032044">
    <property type="term" value="C:DSIF complex"/>
    <property type="evidence" value="ECO:0007669"/>
    <property type="project" value="TreeGrafter"/>
</dbReference>
<dbReference type="InterPro" id="IPR041978">
    <property type="entry name" value="KOW_Spt5_5"/>
</dbReference>
<dbReference type="InterPro" id="IPR039659">
    <property type="entry name" value="SPT5"/>
</dbReference>
<dbReference type="EMBL" id="GL541683">
    <property type="protein sequence ID" value="KDE05644.1"/>
    <property type="molecule type" value="Genomic_DNA"/>
</dbReference>
<dbReference type="InterPro" id="IPR041977">
    <property type="entry name" value="KOW_Spt5_4"/>
</dbReference>
<dbReference type="HOGENOM" id="CLU_003537_1_0_1"/>
<dbReference type="InterPro" id="IPR041976">
    <property type="entry name" value="KOW_Spt5_3"/>
</dbReference>
<feature type="compositionally biased region" description="Basic and acidic residues" evidence="11">
    <location>
        <begin position="1"/>
        <end position="10"/>
    </location>
</feature>
<sequence>MQSQHEEDKVSTSSLGDRQEAPKPVIDPVILDGDDADKVVGEATGDQTSTNQPRQPIVVDEEEEEEDEEGGQAMQSPKSDSVAPSLPKSAAKRTLTDVQDEADQDQDQDQDDDEDEQVAASRKKNARSREEEDDDSDDEDQDDDDEQDEDDDDDDDEDSHRERDRPRKKKRRRRAGGNQFLDIEADVDEDEDEEEDEGEEGFVANDDFIVNQRRAPRGGLLADGGDDDMGDLVEGEGDLDGDASHRLLDRRRMAKRDREAAELAASFRNRYGKSNYVGEGDAEWAPKALLMPGVNDPSIWGVKCKIGRERDLVMSISRKAAALAASDNAEPLEIISAMHRDSLKGFIYIEARSETAVRKACNGLLNIYINGINGLFLIDIEEMPDLLKTKQKKPEINVGAWVRIKRGKHAGDLAQIIDFAENDEELVLKFIPRIDLTPKEDTLGSDGKKRKKGSGNVAFRPPQNFFNPDEIVKIYGGKEVSRKPGKLFVFRNEEYRNGYCEKLMRITGLTLEDVQPTIDEVTRFNDRKGVDGEVQAIDLSGVAESSGKSILQPGDHVDIIEGDQKGMYGTIETVLNDVITIAPHADLDLGDAKVEVPAKSVRKRFTPGDHIKVMAGSNVDETGMVVKVQDDIVTFLSDLSMQEVDVFTKDVREAAEVGSGVNNVGQFELHDLVQLSTENVGVIFKIERDMFRVLDQSRTMRLLKPSQISGKVSTFNAVATDHDGYDIKAGDEMKEATNVRDGLKGRVLHVYRGVFAFLYNREYAENGGVFVTYARSLVSTAPKAKTTRPGMGLNPDLFAAPAAPQATVNLSNRPDGRIHRRVAIAKGGLKGNVGVIKDVVGNQARVELHSQNKVVTIPLDSLREQLPDGSLKPGPLEERSSNGGGYGARPGFSGGVGGSRHGTATNTAPLGVPGAMGGRTPFPAFGGRTPAAQFAGGRTPAVQFAGGRTPAVGYGGATPFAAGRTPAHPGFGNATPAYGNGSGSSAFNPSARTPFHPGGGASVRVGGTDTFNASSRTPYHPGARDDGPGRAMDPRGNRTPAYNAGGRTPAYGVRNNGRAEADEPYAGAPTPGAYAGAPTPGVYHIPATPYGSAPTPAAYAAAPTPAAYTGAPTPAPSGNYYDSESAQSAPTPAASKPHDYSSAYQAKTPYDAPTPYAGVPTSYAGAPTPAAGGYGGYSAPTPAAYGAAPTPAAYGAAPTPGGAYGAPTPAAGYQSYQTPGVYQGAATAAAQPLEYQPRHDSKQGLPSDWVVEGIRVIVTNSTFQENRLDGQHAIIKQTVNGLASVEIVSNGETVHRVPNSAFTPMEPDRPGETCLVLAGPQRGKKAVTQSRDGSEWMVAIAGAASTVIDSSILTIVE</sequence>
<name>U5H9X8_USTV1</name>
<dbReference type="Gene3D" id="2.30.30.30">
    <property type="match status" value="3"/>
</dbReference>
<evidence type="ECO:0000256" key="2">
    <source>
        <dbReference type="ARBA" id="ARBA00006956"/>
    </source>
</evidence>
<proteinExistence type="inferred from homology"/>
<comment type="subcellular location">
    <subcellularLocation>
        <location evidence="1">Nucleus</location>
    </subcellularLocation>
</comment>
<dbReference type="InterPro" id="IPR005100">
    <property type="entry name" value="NGN-domain"/>
</dbReference>
<evidence type="ECO:0000256" key="1">
    <source>
        <dbReference type="ARBA" id="ARBA00004123"/>
    </source>
</evidence>
<reference evidence="14" key="4">
    <citation type="submission" date="2015-06" db="UniProtKB">
        <authorList>
            <consortium name="EnsemblFungi"/>
        </authorList>
    </citation>
    <scope>IDENTIFICATION</scope>
</reference>
<feature type="domain" description="KOW" evidence="12">
    <location>
        <begin position="604"/>
        <end position="631"/>
    </location>
</feature>
<evidence type="ECO:0000313" key="13">
    <source>
        <dbReference type="EMBL" id="KDE05644.1"/>
    </source>
</evidence>
<dbReference type="GO" id="GO:0006357">
    <property type="term" value="P:regulation of transcription by RNA polymerase II"/>
    <property type="evidence" value="ECO:0007669"/>
    <property type="project" value="InterPro"/>
</dbReference>
<dbReference type="InterPro" id="IPR014722">
    <property type="entry name" value="Rib_uL2_dom2"/>
</dbReference>
<feature type="domain" description="KOW" evidence="12">
    <location>
        <begin position="1307"/>
        <end position="1334"/>
    </location>
</feature>
<feature type="compositionally biased region" description="Acidic residues" evidence="11">
    <location>
        <begin position="183"/>
        <end position="200"/>
    </location>
</feature>
<dbReference type="Pfam" id="PF12815">
    <property type="entry name" value="CTD"/>
    <property type="match status" value="1"/>
</dbReference>
<evidence type="ECO:0000259" key="12">
    <source>
        <dbReference type="SMART" id="SM00739"/>
    </source>
</evidence>
<evidence type="ECO:0000256" key="10">
    <source>
        <dbReference type="ARBA" id="ARBA00031006"/>
    </source>
</evidence>
<dbReference type="InterPro" id="IPR041973">
    <property type="entry name" value="KOW_Spt5_1"/>
</dbReference>
<feature type="region of interest" description="Disordered" evidence="11">
    <location>
        <begin position="1"/>
        <end position="210"/>
    </location>
</feature>
<reference evidence="15" key="1">
    <citation type="submission" date="2010-11" db="EMBL/GenBank/DDBJ databases">
        <title>The genome sequence of Microbotryum violaceum strain p1A1 Lamole.</title>
        <authorList>
            <person name="Cuomo C."/>
            <person name="Perlin M."/>
            <person name="Young S.K."/>
            <person name="Zeng Q."/>
            <person name="Gargeya S."/>
            <person name="Alvarado L."/>
            <person name="Berlin A."/>
            <person name="Chapman S.B."/>
            <person name="Chen Z."/>
            <person name="Freedman E."/>
            <person name="Gellesch M."/>
            <person name="Goldberg J."/>
            <person name="Griggs A."/>
            <person name="Gujja S."/>
            <person name="Heilman E."/>
            <person name="Heiman D."/>
            <person name="Howarth C."/>
            <person name="Mehta T."/>
            <person name="Neiman D."/>
            <person name="Pearson M."/>
            <person name="Roberts A."/>
            <person name="Saif S."/>
            <person name="Shea T."/>
            <person name="Shenoy N."/>
            <person name="Sisk P."/>
            <person name="Stolte C."/>
            <person name="Sykes S."/>
            <person name="White J."/>
            <person name="Yandava C."/>
            <person name="Haas B."/>
            <person name="Nusbaum C."/>
            <person name="Birren B."/>
        </authorList>
    </citation>
    <scope>NUCLEOTIDE SEQUENCE [LARGE SCALE GENOMIC DNA]</scope>
    <source>
        <strain evidence="15">p1A1 Lamole</strain>
    </source>
</reference>
<evidence type="ECO:0000256" key="8">
    <source>
        <dbReference type="ARBA" id="ARBA00025870"/>
    </source>
</evidence>
<dbReference type="GO" id="GO:0000785">
    <property type="term" value="C:chromatin"/>
    <property type="evidence" value="ECO:0007669"/>
    <property type="project" value="UniProtKB-ARBA"/>
</dbReference>
<accession>U5H9X8</accession>
<feature type="region of interest" description="Disordered" evidence="11">
    <location>
        <begin position="1118"/>
        <end position="1147"/>
    </location>
</feature>
<feature type="compositionally biased region" description="Acidic residues" evidence="11">
    <location>
        <begin position="59"/>
        <end position="70"/>
    </location>
</feature>
<dbReference type="InParanoid" id="U5H9X8"/>
<evidence type="ECO:0000313" key="15">
    <source>
        <dbReference type="Proteomes" id="UP000017200"/>
    </source>
</evidence>
<dbReference type="CDD" id="cd06081">
    <property type="entry name" value="KOW_Spt5_1"/>
    <property type="match status" value="1"/>
</dbReference>
<dbReference type="Pfam" id="PF23284">
    <property type="entry name" value="KOW2_Spt5"/>
    <property type="match status" value="1"/>
</dbReference>
<dbReference type="PANTHER" id="PTHR11125">
    <property type="entry name" value="SUPPRESSOR OF TY 5"/>
    <property type="match status" value="1"/>
</dbReference>
<reference evidence="13 15" key="3">
    <citation type="journal article" date="2015" name="BMC Genomics">
        <title>Sex and parasites: genomic and transcriptomic analysis of Microbotryum lychnidis-dioicae, the biotrophic and plant-castrating anther smut fungus.</title>
        <authorList>
            <person name="Perlin M.H."/>
            <person name="Amselem J."/>
            <person name="Fontanillas E."/>
            <person name="Toh S.S."/>
            <person name="Chen Z."/>
            <person name="Goldberg J."/>
            <person name="Duplessis S."/>
            <person name="Henrissat B."/>
            <person name="Young S."/>
            <person name="Zeng Q."/>
            <person name="Aguileta G."/>
            <person name="Petit E."/>
            <person name="Badouin H."/>
            <person name="Andrews J."/>
            <person name="Razeeq D."/>
            <person name="Gabaldon T."/>
            <person name="Quesneville H."/>
            <person name="Giraud T."/>
            <person name="Hood M.E."/>
            <person name="Schultz D.J."/>
            <person name="Cuomo C.A."/>
        </authorList>
    </citation>
    <scope>NUCLEOTIDE SEQUENCE [LARGE SCALE GENOMIC DNA]</scope>
    <source>
        <strain evidence="13">P1A1 Lamole</strain>
        <strain evidence="15">p1A1 Lamole</strain>
    </source>
</reference>
<dbReference type="Pfam" id="PF23290">
    <property type="entry name" value="KOW5_SPT5"/>
    <property type="match status" value="1"/>
</dbReference>
<keyword evidence="5" id="KW-0804">Transcription</keyword>
<dbReference type="EMBL" id="AEIJ01000388">
    <property type="status" value="NOT_ANNOTATED_CDS"/>
    <property type="molecule type" value="Genomic_DNA"/>
</dbReference>
<evidence type="ECO:0000256" key="11">
    <source>
        <dbReference type="SAM" id="MobiDB-lite"/>
    </source>
</evidence>
<evidence type="ECO:0000256" key="5">
    <source>
        <dbReference type="ARBA" id="ARBA00023163"/>
    </source>
</evidence>
<evidence type="ECO:0000256" key="4">
    <source>
        <dbReference type="ARBA" id="ARBA00021370"/>
    </source>
</evidence>
<evidence type="ECO:0000256" key="7">
    <source>
        <dbReference type="ARBA" id="ARBA00024691"/>
    </source>
</evidence>
<dbReference type="InterPro" id="IPR039385">
    <property type="entry name" value="NGN_Euk"/>
</dbReference>
<dbReference type="InterPro" id="IPR005824">
    <property type="entry name" value="KOW"/>
</dbReference>
<dbReference type="Pfam" id="PF23291">
    <property type="entry name" value="KOW4_SPT5"/>
    <property type="match status" value="1"/>
</dbReference>
<dbReference type="GO" id="GO:0006368">
    <property type="term" value="P:transcription elongation by RNA polymerase II"/>
    <property type="evidence" value="ECO:0007669"/>
    <property type="project" value="TreeGrafter"/>
</dbReference>
<dbReference type="Pfam" id="PF23037">
    <property type="entry name" value="KOWx_SPT5"/>
    <property type="match status" value="1"/>
</dbReference>
<feature type="region of interest" description="Disordered" evidence="11">
    <location>
        <begin position="864"/>
        <end position="914"/>
    </location>
</feature>
<dbReference type="GO" id="GO:0003729">
    <property type="term" value="F:mRNA binding"/>
    <property type="evidence" value="ECO:0007669"/>
    <property type="project" value="TreeGrafter"/>
</dbReference>
<dbReference type="InterPro" id="IPR057936">
    <property type="entry name" value="KOWx_Spt5"/>
</dbReference>
<evidence type="ECO:0000313" key="14">
    <source>
        <dbReference type="EnsemblFungi" id="MVLG_04015T0"/>
    </source>
</evidence>
<dbReference type="Pfam" id="PF03439">
    <property type="entry name" value="Spt5-NGN"/>
    <property type="match status" value="1"/>
</dbReference>
<dbReference type="CDD" id="cd09888">
    <property type="entry name" value="NGN_Euk"/>
    <property type="match status" value="1"/>
</dbReference>
<feature type="compositionally biased region" description="Acidic residues" evidence="11">
    <location>
        <begin position="98"/>
        <end position="117"/>
    </location>
</feature>
<dbReference type="InterPro" id="IPR041975">
    <property type="entry name" value="KOW_Spt5_2"/>
</dbReference>
<dbReference type="CDD" id="cd06083">
    <property type="entry name" value="KOW_Spt5_3"/>
    <property type="match status" value="1"/>
</dbReference>
<feature type="region of interest" description="Disordered" evidence="11">
    <location>
        <begin position="995"/>
        <end position="1050"/>
    </location>
</feature>
<evidence type="ECO:0000256" key="6">
    <source>
        <dbReference type="ARBA" id="ARBA00023242"/>
    </source>
</evidence>
<dbReference type="Pfam" id="PF23042">
    <property type="entry name" value="KOW1_SPT5"/>
    <property type="match status" value="1"/>
</dbReference>
<dbReference type="OMA" id="IDHANEI"/>
<dbReference type="InterPro" id="IPR036735">
    <property type="entry name" value="NGN_dom_sf"/>
</dbReference>
<keyword evidence="15" id="KW-1185">Reference proteome</keyword>
<dbReference type="CDD" id="cd06082">
    <property type="entry name" value="KOW_Spt5_2"/>
    <property type="match status" value="1"/>
</dbReference>
<protein>
    <recommendedName>
        <fullName evidence="3">Transcription elongation factor SPT5</fullName>
    </recommendedName>
    <alternativeName>
        <fullName evidence="9 10">Chromatin Elongation factor SPT5</fullName>
    </alternativeName>
    <alternativeName>
        <fullName evidence="4">Transcription elongation factor spt5</fullName>
    </alternativeName>
</protein>
<comment type="subunit">
    <text evidence="8">Component of the SPT4-SPT5 complex. Interacts with RNA polymerase II.</text>
</comment>
<evidence type="ECO:0000256" key="3">
    <source>
        <dbReference type="ARBA" id="ARBA00020181"/>
    </source>
</evidence>
<dbReference type="FunFam" id="3.30.70.940:FF:000005">
    <property type="entry name" value="Transcription elongation factor SPT5"/>
    <property type="match status" value="1"/>
</dbReference>
<dbReference type="GO" id="GO:0032784">
    <property type="term" value="P:regulation of DNA-templated transcription elongation"/>
    <property type="evidence" value="ECO:0007669"/>
    <property type="project" value="InterPro"/>
</dbReference>
<comment type="similarity">
    <text evidence="2">Belongs to the SPT5 family.</text>
</comment>
<feature type="compositionally biased region" description="Basic and acidic residues" evidence="11">
    <location>
        <begin position="1022"/>
        <end position="1036"/>
    </location>
</feature>
<keyword evidence="6" id="KW-0539">Nucleus</keyword>
<dbReference type="InterPro" id="IPR008991">
    <property type="entry name" value="Translation_prot_SH3-like_sf"/>
</dbReference>
<evidence type="ECO:0000256" key="9">
    <source>
        <dbReference type="ARBA" id="ARBA00029865"/>
    </source>
</evidence>
<dbReference type="SMART" id="SM00739">
    <property type="entry name" value="KOW"/>
    <property type="match status" value="4"/>
</dbReference>
<dbReference type="PANTHER" id="PTHR11125:SF7">
    <property type="entry name" value="TRANSCRIPTION ELONGATION FACTOR SPT5"/>
    <property type="match status" value="1"/>
</dbReference>
<gene>
    <name evidence="13" type="ORF">MVLG_04015</name>
</gene>
<dbReference type="SUPFAM" id="SSF50104">
    <property type="entry name" value="Translation proteins SH3-like domain"/>
    <property type="match status" value="1"/>
</dbReference>
<feature type="compositionally biased region" description="Acidic residues" evidence="11">
    <location>
        <begin position="131"/>
        <end position="157"/>
    </location>
</feature>
<dbReference type="InterPro" id="IPR022581">
    <property type="entry name" value="Spt5_N"/>
</dbReference>
<dbReference type="EnsemblFungi" id="MVLG_04015T0">
    <property type="protein sequence ID" value="MVLG_04015T0"/>
    <property type="gene ID" value="MVLG_04015"/>
</dbReference>
<dbReference type="Proteomes" id="UP000017200">
    <property type="component" value="Unassembled WGS sequence"/>
</dbReference>
<dbReference type="FunFam" id="2.30.30.30:FF:000018">
    <property type="entry name" value="Transcription elongation factor SPT5"/>
    <property type="match status" value="1"/>
</dbReference>